<dbReference type="GO" id="GO:0005886">
    <property type="term" value="C:plasma membrane"/>
    <property type="evidence" value="ECO:0007669"/>
    <property type="project" value="UniProtKB-SubCell"/>
</dbReference>
<evidence type="ECO:0000256" key="6">
    <source>
        <dbReference type="ARBA" id="ARBA00022617"/>
    </source>
</evidence>
<feature type="transmembrane region" description="Helical" evidence="13">
    <location>
        <begin position="169"/>
        <end position="189"/>
    </location>
</feature>
<feature type="transmembrane region" description="Helical" evidence="13">
    <location>
        <begin position="229"/>
        <end position="253"/>
    </location>
</feature>
<evidence type="ECO:0000256" key="9">
    <source>
        <dbReference type="ARBA" id="ARBA00022982"/>
    </source>
</evidence>
<name>A0A5A9GEQ4_AZOLI</name>
<evidence type="ECO:0000256" key="8">
    <source>
        <dbReference type="ARBA" id="ARBA00022723"/>
    </source>
</evidence>
<evidence type="ECO:0000256" key="3">
    <source>
        <dbReference type="ARBA" id="ARBA00010747"/>
    </source>
</evidence>
<dbReference type="Proteomes" id="UP000324927">
    <property type="component" value="Unassembled WGS sequence"/>
</dbReference>
<keyword evidence="7 13" id="KW-0812">Transmembrane</keyword>
<evidence type="ECO:0000256" key="4">
    <source>
        <dbReference type="ARBA" id="ARBA00022448"/>
    </source>
</evidence>
<dbReference type="InterPro" id="IPR016174">
    <property type="entry name" value="Di-haem_cyt_TM"/>
</dbReference>
<feature type="domain" description="Cytochrome b561 bacterial/Ni-hydrogenase" evidence="15">
    <location>
        <begin position="117"/>
        <end position="290"/>
    </location>
</feature>
<dbReference type="GO" id="GO:0046872">
    <property type="term" value="F:metal ion binding"/>
    <property type="evidence" value="ECO:0007669"/>
    <property type="project" value="UniProtKB-KW"/>
</dbReference>
<sequence length="329" mass="36449">MRPLHALLLLIVLLAAPTFAQAQLYQVPGQNSPTTKEQVPLYVPQDDKVIGRVSIPDEKLAVLVQPEGREWREWRSHTLRLAIGGLAIGMTAVLAIFFLYRGTIRIHGGRSRRLVLRFNWADRFAHWTTAVSFLIMALTGVILTFGRPLLIPLIGHQAFTPLAEYAKSLHNFVSVPFVVGLLMILALWLRDNVPEKADWIWIRTAGGLFSKAGGHHPEAGRFNAGQKMVFWSIVLGGIGMAATGYLMMVPFAFTGIGGMQIMHVIHGLLAAGLIAAVIGHIYIGTIGMEGAFDAMGCGVVDENWAMEHHRRWYEEQLRKGYVEGRQPAE</sequence>
<feature type="signal peptide" evidence="14">
    <location>
        <begin position="1"/>
        <end position="22"/>
    </location>
</feature>
<gene>
    <name evidence="16" type="ORF">FZ942_25510</name>
</gene>
<keyword evidence="12 13" id="KW-0472">Membrane</keyword>
<accession>A0A5A9GEQ4</accession>
<evidence type="ECO:0000259" key="15">
    <source>
        <dbReference type="Pfam" id="PF01292"/>
    </source>
</evidence>
<proteinExistence type="inferred from homology"/>
<comment type="similarity">
    <text evidence="3">Belongs to the formate dehydrogenase gamma subunit family.</text>
</comment>
<feature type="transmembrane region" description="Helical" evidence="13">
    <location>
        <begin position="81"/>
        <end position="103"/>
    </location>
</feature>
<evidence type="ECO:0000256" key="1">
    <source>
        <dbReference type="ARBA" id="ARBA00001971"/>
    </source>
</evidence>
<dbReference type="InterPro" id="IPR006471">
    <property type="entry name" value="Formate_DH_gsu"/>
</dbReference>
<dbReference type="InterPro" id="IPR051817">
    <property type="entry name" value="FDH_cytochrome_b556_subunit"/>
</dbReference>
<keyword evidence="14" id="KW-0732">Signal</keyword>
<dbReference type="EMBL" id="VTTN01000013">
    <property type="protein sequence ID" value="KAA0592893.1"/>
    <property type="molecule type" value="Genomic_DNA"/>
</dbReference>
<keyword evidence="9" id="KW-0249">Electron transport</keyword>
<dbReference type="InterPro" id="IPR011577">
    <property type="entry name" value="Cyt_b561_bac/Ni-Hgenase"/>
</dbReference>
<dbReference type="NCBIfam" id="TIGR01583">
    <property type="entry name" value="formate-DH-gamm"/>
    <property type="match status" value="1"/>
</dbReference>
<evidence type="ECO:0000256" key="12">
    <source>
        <dbReference type="ARBA" id="ARBA00023136"/>
    </source>
</evidence>
<feature type="transmembrane region" description="Helical" evidence="13">
    <location>
        <begin position="265"/>
        <end position="283"/>
    </location>
</feature>
<evidence type="ECO:0000256" key="7">
    <source>
        <dbReference type="ARBA" id="ARBA00022692"/>
    </source>
</evidence>
<dbReference type="GO" id="GO:0008863">
    <property type="term" value="F:formate dehydrogenase (NAD+) activity"/>
    <property type="evidence" value="ECO:0007669"/>
    <property type="project" value="InterPro"/>
</dbReference>
<keyword evidence="8" id="KW-0479">Metal-binding</keyword>
<protein>
    <submittedName>
        <fullName evidence="16">Formate dehydrogenase subunit gamma</fullName>
    </submittedName>
</protein>
<dbReference type="GO" id="GO:0036397">
    <property type="term" value="F:formate dehydrogenase (quinone) activity"/>
    <property type="evidence" value="ECO:0007669"/>
    <property type="project" value="TreeGrafter"/>
</dbReference>
<dbReference type="OrthoDB" id="9790598at2"/>
<reference evidence="16 17" key="1">
    <citation type="submission" date="2019-08" db="EMBL/GenBank/DDBJ databases">
        <authorList>
            <person name="Grouzdev D."/>
            <person name="Tikhonova E."/>
            <person name="Kravchenko I."/>
        </authorList>
    </citation>
    <scope>NUCLEOTIDE SEQUENCE [LARGE SCALE GENOMIC DNA]</scope>
    <source>
        <strain evidence="16 17">59b</strain>
    </source>
</reference>
<dbReference type="GO" id="GO:0015944">
    <property type="term" value="P:formate oxidation"/>
    <property type="evidence" value="ECO:0007669"/>
    <property type="project" value="TreeGrafter"/>
</dbReference>
<evidence type="ECO:0000256" key="11">
    <source>
        <dbReference type="ARBA" id="ARBA00023004"/>
    </source>
</evidence>
<dbReference type="SUPFAM" id="SSF81342">
    <property type="entry name" value="Transmembrane di-heme cytochromes"/>
    <property type="match status" value="1"/>
</dbReference>
<feature type="chain" id="PRO_5023056613" evidence="14">
    <location>
        <begin position="23"/>
        <end position="329"/>
    </location>
</feature>
<evidence type="ECO:0000313" key="17">
    <source>
        <dbReference type="Proteomes" id="UP000324927"/>
    </source>
</evidence>
<dbReference type="GO" id="GO:0009061">
    <property type="term" value="P:anaerobic respiration"/>
    <property type="evidence" value="ECO:0007669"/>
    <property type="project" value="TreeGrafter"/>
</dbReference>
<dbReference type="RefSeq" id="WP_149233889.1">
    <property type="nucleotide sequence ID" value="NZ_JALJXJ010000015.1"/>
</dbReference>
<dbReference type="GO" id="GO:0009055">
    <property type="term" value="F:electron transfer activity"/>
    <property type="evidence" value="ECO:0007669"/>
    <property type="project" value="InterPro"/>
</dbReference>
<dbReference type="AlphaFoldDB" id="A0A5A9GEQ4"/>
<keyword evidence="17" id="KW-1185">Reference proteome</keyword>
<dbReference type="PANTHER" id="PTHR30074:SF6">
    <property type="entry name" value="FORMATE DEHYDROGENASE GAMMA SUBUNIT"/>
    <property type="match status" value="1"/>
</dbReference>
<comment type="subcellular location">
    <subcellularLocation>
        <location evidence="2">Cell membrane</location>
        <topology evidence="2">Multi-pass membrane protein</topology>
    </subcellularLocation>
</comment>
<keyword evidence="5" id="KW-1003">Cell membrane</keyword>
<evidence type="ECO:0000256" key="10">
    <source>
        <dbReference type="ARBA" id="ARBA00022989"/>
    </source>
</evidence>
<organism evidence="16 17">
    <name type="scientific">Azospirillum lipoferum</name>
    <dbReference type="NCBI Taxonomy" id="193"/>
    <lineage>
        <taxon>Bacteria</taxon>
        <taxon>Pseudomonadati</taxon>
        <taxon>Pseudomonadota</taxon>
        <taxon>Alphaproteobacteria</taxon>
        <taxon>Rhodospirillales</taxon>
        <taxon>Azospirillaceae</taxon>
        <taxon>Azospirillum</taxon>
    </lineage>
</organism>
<comment type="caution">
    <text evidence="16">The sequence shown here is derived from an EMBL/GenBank/DDBJ whole genome shotgun (WGS) entry which is preliminary data.</text>
</comment>
<comment type="cofactor">
    <cofactor evidence="1">
        <name>heme</name>
        <dbReference type="ChEBI" id="CHEBI:30413"/>
    </cofactor>
</comment>
<dbReference type="GO" id="GO:0022904">
    <property type="term" value="P:respiratory electron transport chain"/>
    <property type="evidence" value="ECO:0007669"/>
    <property type="project" value="InterPro"/>
</dbReference>
<evidence type="ECO:0000313" key="16">
    <source>
        <dbReference type="EMBL" id="KAA0592893.1"/>
    </source>
</evidence>
<evidence type="ECO:0000256" key="2">
    <source>
        <dbReference type="ARBA" id="ARBA00004651"/>
    </source>
</evidence>
<evidence type="ECO:0000256" key="14">
    <source>
        <dbReference type="SAM" id="SignalP"/>
    </source>
</evidence>
<dbReference type="Gene3D" id="1.20.950.20">
    <property type="entry name" value="Transmembrane di-heme cytochromes, Chain C"/>
    <property type="match status" value="1"/>
</dbReference>
<keyword evidence="10 13" id="KW-1133">Transmembrane helix</keyword>
<dbReference type="PANTHER" id="PTHR30074">
    <property type="entry name" value="FORMATE DEHYDROGENASE, NITRATE-INDUCIBLE, CYTOCHROME B556 FDN SUBUNIT"/>
    <property type="match status" value="1"/>
</dbReference>
<evidence type="ECO:0000256" key="13">
    <source>
        <dbReference type="SAM" id="Phobius"/>
    </source>
</evidence>
<keyword evidence="6" id="KW-0349">Heme</keyword>
<dbReference type="Pfam" id="PF01292">
    <property type="entry name" value="Ni_hydr_CYTB"/>
    <property type="match status" value="1"/>
</dbReference>
<feature type="transmembrane region" description="Helical" evidence="13">
    <location>
        <begin position="124"/>
        <end position="149"/>
    </location>
</feature>
<dbReference type="GO" id="GO:0009326">
    <property type="term" value="C:formate dehydrogenase complex"/>
    <property type="evidence" value="ECO:0007669"/>
    <property type="project" value="InterPro"/>
</dbReference>
<evidence type="ECO:0000256" key="5">
    <source>
        <dbReference type="ARBA" id="ARBA00022475"/>
    </source>
</evidence>
<keyword evidence="4" id="KW-0813">Transport</keyword>
<keyword evidence="11" id="KW-0408">Iron</keyword>